<feature type="compositionally biased region" description="Acidic residues" evidence="1">
    <location>
        <begin position="50"/>
        <end position="63"/>
    </location>
</feature>
<evidence type="ECO:0000313" key="3">
    <source>
        <dbReference type="Proteomes" id="UP000005801"/>
    </source>
</evidence>
<accession>A6G7G0</accession>
<name>A6G7G0_9BACT</name>
<organism evidence="2 3">
    <name type="scientific">Plesiocystis pacifica SIR-1</name>
    <dbReference type="NCBI Taxonomy" id="391625"/>
    <lineage>
        <taxon>Bacteria</taxon>
        <taxon>Pseudomonadati</taxon>
        <taxon>Myxococcota</taxon>
        <taxon>Polyangia</taxon>
        <taxon>Nannocystales</taxon>
        <taxon>Nannocystaceae</taxon>
        <taxon>Plesiocystis</taxon>
    </lineage>
</organism>
<dbReference type="Proteomes" id="UP000005801">
    <property type="component" value="Unassembled WGS sequence"/>
</dbReference>
<evidence type="ECO:0000313" key="2">
    <source>
        <dbReference type="EMBL" id="EDM78169.1"/>
    </source>
</evidence>
<dbReference type="EMBL" id="ABCS01000034">
    <property type="protein sequence ID" value="EDM78169.1"/>
    <property type="molecule type" value="Genomic_DNA"/>
</dbReference>
<proteinExistence type="predicted"/>
<protein>
    <recommendedName>
        <fullName evidence="4">Bacterial virulence factor lipase N-terminal domain-containing protein</fullName>
    </recommendedName>
</protein>
<feature type="compositionally biased region" description="Acidic residues" evidence="1">
    <location>
        <begin position="16"/>
        <end position="38"/>
    </location>
</feature>
<dbReference type="Gene3D" id="3.40.50.1820">
    <property type="entry name" value="alpha/beta hydrolase"/>
    <property type="match status" value="1"/>
</dbReference>
<dbReference type="AlphaFoldDB" id="A6G7G0"/>
<evidence type="ECO:0000256" key="1">
    <source>
        <dbReference type="SAM" id="MobiDB-lite"/>
    </source>
</evidence>
<comment type="caution">
    <text evidence="2">The sequence shown here is derived from an EMBL/GenBank/DDBJ whole genome shotgun (WGS) entry which is preliminary data.</text>
</comment>
<evidence type="ECO:0008006" key="4">
    <source>
        <dbReference type="Google" id="ProtNLM"/>
    </source>
</evidence>
<dbReference type="InterPro" id="IPR029058">
    <property type="entry name" value="AB_hydrolase_fold"/>
</dbReference>
<dbReference type="STRING" id="391625.PPSIR1_00510"/>
<dbReference type="eggNOG" id="COG1073">
    <property type="taxonomic scope" value="Bacteria"/>
</dbReference>
<dbReference type="SUPFAM" id="SSF53474">
    <property type="entry name" value="alpha/beta-Hydrolases"/>
    <property type="match status" value="1"/>
</dbReference>
<reference evidence="2 3" key="1">
    <citation type="submission" date="2007-06" db="EMBL/GenBank/DDBJ databases">
        <authorList>
            <person name="Shimkets L."/>
            <person name="Ferriera S."/>
            <person name="Johnson J."/>
            <person name="Kravitz S."/>
            <person name="Beeson K."/>
            <person name="Sutton G."/>
            <person name="Rogers Y.-H."/>
            <person name="Friedman R."/>
            <person name="Frazier M."/>
            <person name="Venter J.C."/>
        </authorList>
    </citation>
    <scope>NUCLEOTIDE SEQUENCE [LARGE SCALE GENOMIC DNA]</scope>
    <source>
        <strain evidence="2 3">SIR-1</strain>
    </source>
</reference>
<keyword evidence="3" id="KW-1185">Reference proteome</keyword>
<feature type="region of interest" description="Disordered" evidence="1">
    <location>
        <begin position="9"/>
        <end position="69"/>
    </location>
</feature>
<sequence>MALICAVALSTGCTDDVSDEGADDEIGSEEESSDDTGADTETNSSGVTETDADTETDTGEEAWDGTWPSVDCDPLVPDYCAFPFPSNVYTVAEPDSETGLRVELPEVAVPMSMGGGVTDVAPFNTRDGFSPGIHLAVYLPGATTEGLPTPDSIDLSLTEASPTVLIDAETGEWVPHWSELDQSTPDDDRRAFLIRPAVRLEDGRRYIAAIRGVVDADASVLAPSEAFAALRDELPSDEPSVEARRPLYGDIFARLEDAGVPRADLQLAWDFTTASEADNASWLLHMRDEALASVGPEGPAYTLTEVIPDWAPGIAYHVVGEMEVPLYLDIPGPGGVILLGDDGLPEPDGTTTYPFTLIIPESAADEPAPLMQFGHGLFGDYTGVDVTAPIVAEINMVSFGVSWIGMSSEDPAELAAALGGGDLSGFQTLPSRLLQSHVNALLAMRMMQGALKDDPAIALNGQSPINPDERYYFGGSLGGIMGSVYMSITEDVERGGLGVPGQSFNLLLSRSVLFEPFFDVLTFNYADPLDIPLFLSAAMLLWDRAEPTGVTTGLRDGRFANGFTHEVLIQGAMGDHQVSNFGTHLMARTIGAPPHEASGELFWGMEPVADGYEGSATMMHDFGLPPIPLENVPMTEGSDPHSAIWSMMGGEGVSMLDTFLRTGQVISDCDGTCDPA</sequence>
<gene>
    <name evidence="2" type="ORF">PPSIR1_00510</name>
</gene>